<accession>A0A4R8ZYA0</accession>
<organism evidence="6 7">
    <name type="scientific">Cryobacterium frigoriphilum</name>
    <dbReference type="NCBI Taxonomy" id="1259150"/>
    <lineage>
        <taxon>Bacteria</taxon>
        <taxon>Bacillati</taxon>
        <taxon>Actinomycetota</taxon>
        <taxon>Actinomycetes</taxon>
        <taxon>Micrococcales</taxon>
        <taxon>Microbacteriaceae</taxon>
        <taxon>Cryobacterium</taxon>
    </lineage>
</organism>
<feature type="domain" description="DUF2207" evidence="4">
    <location>
        <begin position="52"/>
        <end position="239"/>
    </location>
</feature>
<evidence type="ECO:0000256" key="2">
    <source>
        <dbReference type="SAM" id="Phobius"/>
    </source>
</evidence>
<keyword evidence="2" id="KW-0812">Transmembrane</keyword>
<evidence type="ECO:0000313" key="7">
    <source>
        <dbReference type="Proteomes" id="UP000297447"/>
    </source>
</evidence>
<feature type="transmembrane region" description="Helical" evidence="2">
    <location>
        <begin position="429"/>
        <end position="451"/>
    </location>
</feature>
<keyword evidence="7" id="KW-1185">Reference proteome</keyword>
<evidence type="ECO:0000256" key="1">
    <source>
        <dbReference type="SAM" id="MobiDB-lite"/>
    </source>
</evidence>
<dbReference type="Proteomes" id="UP000297447">
    <property type="component" value="Unassembled WGS sequence"/>
</dbReference>
<dbReference type="Pfam" id="PF20990">
    <property type="entry name" value="DUF2207_C"/>
    <property type="match status" value="1"/>
</dbReference>
<feature type="compositionally biased region" description="Gly residues" evidence="1">
    <location>
        <begin position="613"/>
        <end position="630"/>
    </location>
</feature>
<keyword evidence="2" id="KW-0472">Membrane</keyword>
<evidence type="ECO:0000259" key="5">
    <source>
        <dbReference type="Pfam" id="PF20990"/>
    </source>
</evidence>
<dbReference type="OrthoDB" id="4973253at2"/>
<sequence>MRRPFRLVIAVALVCAALVAAPTAAYADVDDFSFDSWHSDYELGISTEGYSTLNTVETIVARFPAADQNHGLTRAIPTHYEGDPTGLDVESVTDENGTPRDFEIESGDGDLELVVISADDYVHGAQTYVITYSQTHVVLSPDDSEQQEFYWDVNGTGWNQPVAEISATVTFDAAIVDALTGGTECFRGGQGSTEACGMLDRSGPGAADGGAAEADAAATTLTAAATDLAPRETLTIVAEFEAGTFTPRDGSFTATPFPGIGLGAALLGLLVLLGAIAARAMVWRHAPGRPTIIAEYLPPRGINLLQASDIAGGTAKAMAALFLSLAVRGNLRVIETDATGTKTGRKPGTKKGAAPPHYELELRGSEGVDETERGILTVLFPGLAPGTRRDLAAKDATLTAALLKVTSAVRRGMIPAGFRTHPGGALRSALLVSACAVGAVGVVASAIAGLTEIGGGWPILTLILAILSAIATVVVAGSVRPLTATGAELRDYLKGLKLYIALAEADRLRVLQSPEGALRSPGRPRPGFDGGSDPSRVLKLYERVLPYAVLFGQEKEWSSVLGTYYQGADAQPDWYVGSGSFNAAYFAVGISAFSASTTAAWSGSTASSSSSGMSGGSAGGGGGGGGGGGN</sequence>
<dbReference type="RefSeq" id="WP_134519866.1">
    <property type="nucleotide sequence ID" value="NZ_SOHE01000053.1"/>
</dbReference>
<feature type="transmembrane region" description="Helical" evidence="2">
    <location>
        <begin position="260"/>
        <end position="282"/>
    </location>
</feature>
<feature type="transmembrane region" description="Helical" evidence="2">
    <location>
        <begin position="457"/>
        <end position="479"/>
    </location>
</feature>
<dbReference type="Pfam" id="PF09972">
    <property type="entry name" value="DUF2207"/>
    <property type="match status" value="1"/>
</dbReference>
<feature type="signal peptide" evidence="3">
    <location>
        <begin position="1"/>
        <end position="27"/>
    </location>
</feature>
<comment type="caution">
    <text evidence="6">The sequence shown here is derived from an EMBL/GenBank/DDBJ whole genome shotgun (WGS) entry which is preliminary data.</text>
</comment>
<evidence type="ECO:0000259" key="4">
    <source>
        <dbReference type="Pfam" id="PF09972"/>
    </source>
</evidence>
<dbReference type="AlphaFoldDB" id="A0A4R8ZYA0"/>
<name>A0A4R8ZYA0_9MICO</name>
<feature type="region of interest" description="Disordered" evidence="1">
    <location>
        <begin position="604"/>
        <end position="630"/>
    </location>
</feature>
<keyword evidence="2" id="KW-1133">Transmembrane helix</keyword>
<feature type="domain" description="Predicted membrane protein YciQ-like C-terminal" evidence="5">
    <location>
        <begin position="308"/>
        <end position="515"/>
    </location>
</feature>
<evidence type="ECO:0000313" key="6">
    <source>
        <dbReference type="EMBL" id="TFD48840.1"/>
    </source>
</evidence>
<dbReference type="InterPro" id="IPR018702">
    <property type="entry name" value="DUF2207"/>
</dbReference>
<feature type="chain" id="PRO_5020653649" evidence="3">
    <location>
        <begin position="28"/>
        <end position="630"/>
    </location>
</feature>
<gene>
    <name evidence="6" type="ORF">E3T55_12345</name>
</gene>
<reference evidence="6 7" key="1">
    <citation type="submission" date="2019-03" db="EMBL/GenBank/DDBJ databases">
        <title>Genomics of glacier-inhabiting Cryobacterium strains.</title>
        <authorList>
            <person name="Liu Q."/>
            <person name="Xin Y.-H."/>
        </authorList>
    </citation>
    <scope>NUCLEOTIDE SEQUENCE [LARGE SCALE GENOMIC DNA]</scope>
    <source>
        <strain evidence="6 7">Hh14</strain>
    </source>
</reference>
<evidence type="ECO:0000256" key="3">
    <source>
        <dbReference type="SAM" id="SignalP"/>
    </source>
</evidence>
<dbReference type="InterPro" id="IPR048389">
    <property type="entry name" value="YciQ-like_C"/>
</dbReference>
<dbReference type="EMBL" id="SOHE01000053">
    <property type="protein sequence ID" value="TFD48840.1"/>
    <property type="molecule type" value="Genomic_DNA"/>
</dbReference>
<keyword evidence="3" id="KW-0732">Signal</keyword>
<protein>
    <submittedName>
        <fullName evidence="6">DUF2207 domain-containing protein</fullName>
    </submittedName>
</protein>
<proteinExistence type="predicted"/>